<organism evidence="7 8">
    <name type="scientific">Limosilactobacillus equigenerosi DSM 18793 = JCM 14505</name>
    <dbReference type="NCBI Taxonomy" id="1423742"/>
    <lineage>
        <taxon>Bacteria</taxon>
        <taxon>Bacillati</taxon>
        <taxon>Bacillota</taxon>
        <taxon>Bacilli</taxon>
        <taxon>Lactobacillales</taxon>
        <taxon>Lactobacillaceae</taxon>
        <taxon>Limosilactobacillus</taxon>
    </lineage>
</organism>
<keyword evidence="4 6" id="KW-1133">Transmembrane helix</keyword>
<dbReference type="OrthoDB" id="9803416at2"/>
<evidence type="ECO:0000256" key="5">
    <source>
        <dbReference type="ARBA" id="ARBA00023136"/>
    </source>
</evidence>
<dbReference type="SUPFAM" id="SSF144083">
    <property type="entry name" value="Magnesium transport protein CorA, transmembrane region"/>
    <property type="match status" value="1"/>
</dbReference>
<reference evidence="7 8" key="1">
    <citation type="journal article" date="2015" name="Genome Announc.">
        <title>Expanding the biotechnology potential of lactobacilli through comparative genomics of 213 strains and associated genera.</title>
        <authorList>
            <person name="Sun Z."/>
            <person name="Harris H.M."/>
            <person name="McCann A."/>
            <person name="Guo C."/>
            <person name="Argimon S."/>
            <person name="Zhang W."/>
            <person name="Yang X."/>
            <person name="Jeffery I.B."/>
            <person name="Cooney J.C."/>
            <person name="Kagawa T.F."/>
            <person name="Liu W."/>
            <person name="Song Y."/>
            <person name="Salvetti E."/>
            <person name="Wrobel A."/>
            <person name="Rasinkangas P."/>
            <person name="Parkhill J."/>
            <person name="Rea M.C."/>
            <person name="O'Sullivan O."/>
            <person name="Ritari J."/>
            <person name="Douillard F.P."/>
            <person name="Paul Ross R."/>
            <person name="Yang R."/>
            <person name="Briner A.E."/>
            <person name="Felis G.E."/>
            <person name="de Vos W.M."/>
            <person name="Barrangou R."/>
            <person name="Klaenhammer T.R."/>
            <person name="Caufield P.W."/>
            <person name="Cui Y."/>
            <person name="Zhang H."/>
            <person name="O'Toole P.W."/>
        </authorList>
    </citation>
    <scope>NUCLEOTIDE SEQUENCE [LARGE SCALE GENOMIC DNA]</scope>
    <source>
        <strain evidence="7 8">DSM 18793</strain>
    </source>
</reference>
<dbReference type="InterPro" id="IPR045861">
    <property type="entry name" value="CorA_cytoplasmic_dom"/>
</dbReference>
<feature type="transmembrane region" description="Helical" evidence="6">
    <location>
        <begin position="247"/>
        <end position="266"/>
    </location>
</feature>
<dbReference type="PANTHER" id="PTHR47891:SF1">
    <property type="entry name" value="CORA-MAGNESIUM AND COBALT TRANSPORTER"/>
    <property type="match status" value="1"/>
</dbReference>
<dbReference type="Proteomes" id="UP000051084">
    <property type="component" value="Unassembled WGS sequence"/>
</dbReference>
<gene>
    <name evidence="7" type="ORF">FC21_GL001090</name>
</gene>
<dbReference type="InterPro" id="IPR047199">
    <property type="entry name" value="CorA-like"/>
</dbReference>
<evidence type="ECO:0000256" key="2">
    <source>
        <dbReference type="ARBA" id="ARBA00009765"/>
    </source>
</evidence>
<dbReference type="Pfam" id="PF01544">
    <property type="entry name" value="CorA"/>
    <property type="match status" value="1"/>
</dbReference>
<evidence type="ECO:0000313" key="7">
    <source>
        <dbReference type="EMBL" id="KRL95043.1"/>
    </source>
</evidence>
<dbReference type="Gene3D" id="3.30.460.20">
    <property type="entry name" value="CorA soluble domain-like"/>
    <property type="match status" value="1"/>
</dbReference>
<sequence>MLSSVQINAHNHWVSVYEPLPNERETLFAKYEVTPDMLEYAIDPFEKSRVELDREANITLLIFDVFVPNANPDDDITAPLGIMITNNNVITFTNAQTNFVNGLIAELLPKFPNQNQSIKIMDLVLPLLMKLATAFFPPIRKADSQRKALQRGIRRQNNHVSINQFMELETNLVFILTSLQGNVALLQQLKRLMGSKLTTPHQELLDDIIIEAQQGLEMAQTTSDVVARISGAYSKVLDSNLNQTMKFLTVYSIILAIPPIVSGFYGENVDHLPFASHPFGWQITILITLIFIAISIWIMFNKRWWK</sequence>
<dbReference type="InterPro" id="IPR002523">
    <property type="entry name" value="MgTranspt_CorA/ZnTranspt_ZntB"/>
</dbReference>
<comment type="subcellular location">
    <subcellularLocation>
        <location evidence="1">Membrane</location>
        <topology evidence="1">Multi-pass membrane protein</topology>
    </subcellularLocation>
</comment>
<comment type="similarity">
    <text evidence="2">Belongs to the CorA metal ion transporter (MIT) (TC 1.A.35) family.</text>
</comment>
<dbReference type="CDD" id="cd12827">
    <property type="entry name" value="EcCorA_ZntB-like_u2"/>
    <property type="match status" value="1"/>
</dbReference>
<dbReference type="SUPFAM" id="SSF143865">
    <property type="entry name" value="CorA soluble domain-like"/>
    <property type="match status" value="1"/>
</dbReference>
<dbReference type="PATRIC" id="fig|1423742.4.peg.1132"/>
<dbReference type="RefSeq" id="WP_056995529.1">
    <property type="nucleotide sequence ID" value="NZ_AZGC01000026.1"/>
</dbReference>
<dbReference type="InterPro" id="IPR045863">
    <property type="entry name" value="CorA_TM1_TM2"/>
</dbReference>
<dbReference type="PANTHER" id="PTHR47891">
    <property type="entry name" value="TRANSPORTER-RELATED"/>
    <property type="match status" value="1"/>
</dbReference>
<proteinExistence type="inferred from homology"/>
<keyword evidence="5 6" id="KW-0472">Membrane</keyword>
<keyword evidence="3 6" id="KW-0812">Transmembrane</keyword>
<dbReference type="GO" id="GO:0016020">
    <property type="term" value="C:membrane"/>
    <property type="evidence" value="ECO:0007669"/>
    <property type="project" value="UniProtKB-SubCell"/>
</dbReference>
<evidence type="ECO:0000256" key="6">
    <source>
        <dbReference type="SAM" id="Phobius"/>
    </source>
</evidence>
<evidence type="ECO:0000256" key="4">
    <source>
        <dbReference type="ARBA" id="ARBA00022989"/>
    </source>
</evidence>
<keyword evidence="8" id="KW-1185">Reference proteome</keyword>
<evidence type="ECO:0000313" key="8">
    <source>
        <dbReference type="Proteomes" id="UP000051084"/>
    </source>
</evidence>
<name>A0A0R1UU94_9LACO</name>
<dbReference type="Gene3D" id="1.20.58.340">
    <property type="entry name" value="Magnesium transport protein CorA, transmembrane region"/>
    <property type="match status" value="2"/>
</dbReference>
<accession>A0A0R1UU94</accession>
<evidence type="ECO:0000256" key="1">
    <source>
        <dbReference type="ARBA" id="ARBA00004141"/>
    </source>
</evidence>
<comment type="caution">
    <text evidence="7">The sequence shown here is derived from an EMBL/GenBank/DDBJ whole genome shotgun (WGS) entry which is preliminary data.</text>
</comment>
<dbReference type="STRING" id="417373.GCA_001570685_00157"/>
<protein>
    <submittedName>
        <fullName evidence="7">Magnesium transport protein</fullName>
    </submittedName>
</protein>
<dbReference type="AlphaFoldDB" id="A0A0R1UU94"/>
<feature type="transmembrane region" description="Helical" evidence="6">
    <location>
        <begin position="278"/>
        <end position="300"/>
    </location>
</feature>
<dbReference type="EMBL" id="AZGC01000026">
    <property type="protein sequence ID" value="KRL95043.1"/>
    <property type="molecule type" value="Genomic_DNA"/>
</dbReference>
<evidence type="ECO:0000256" key="3">
    <source>
        <dbReference type="ARBA" id="ARBA00022692"/>
    </source>
</evidence>
<dbReference type="GO" id="GO:0046873">
    <property type="term" value="F:metal ion transmembrane transporter activity"/>
    <property type="evidence" value="ECO:0007669"/>
    <property type="project" value="InterPro"/>
</dbReference>